<organism evidence="2 3">
    <name type="scientific">Durusdinium trenchii</name>
    <dbReference type="NCBI Taxonomy" id="1381693"/>
    <lineage>
        <taxon>Eukaryota</taxon>
        <taxon>Sar</taxon>
        <taxon>Alveolata</taxon>
        <taxon>Dinophyceae</taxon>
        <taxon>Suessiales</taxon>
        <taxon>Symbiodiniaceae</taxon>
        <taxon>Durusdinium</taxon>
    </lineage>
</organism>
<feature type="chain" id="PRO_5045865262" evidence="1">
    <location>
        <begin position="22"/>
        <end position="203"/>
    </location>
</feature>
<keyword evidence="1" id="KW-0732">Signal</keyword>
<evidence type="ECO:0000313" key="3">
    <source>
        <dbReference type="Proteomes" id="UP001642484"/>
    </source>
</evidence>
<sequence>MYSMLSHGLVLLATTATCTIATIPFVPSEEIWRLQVGAQCRWNPLCPAHVETWRTRIPHLQRPSEACGALPGLPPQGIPVDSRYWWIPPCTSFSSLTNGAWCYDTASPGRLNEDDLCACLLDEETMESFGNWALTIQGCSPTAASKIQPSGLTTMHLGGMKGVPLSFLPPDQFLFHGSDSRETCVRSIREYFPLCQRDGTLEL</sequence>
<comment type="caution">
    <text evidence="2">The sequence shown here is derived from an EMBL/GenBank/DDBJ whole genome shotgun (WGS) entry which is preliminary data.</text>
</comment>
<protein>
    <submittedName>
        <fullName evidence="2">Uncharacterized protein</fullName>
    </submittedName>
</protein>
<evidence type="ECO:0000256" key="1">
    <source>
        <dbReference type="SAM" id="SignalP"/>
    </source>
</evidence>
<evidence type="ECO:0000313" key="2">
    <source>
        <dbReference type="EMBL" id="CAK9099875.1"/>
    </source>
</evidence>
<dbReference type="EMBL" id="CAXAMN010026006">
    <property type="protein sequence ID" value="CAK9099875.1"/>
    <property type="molecule type" value="Genomic_DNA"/>
</dbReference>
<dbReference type="Proteomes" id="UP001642484">
    <property type="component" value="Unassembled WGS sequence"/>
</dbReference>
<proteinExistence type="predicted"/>
<gene>
    <name evidence="2" type="ORF">CCMP2556_LOCUS47240</name>
</gene>
<reference evidence="2 3" key="1">
    <citation type="submission" date="2024-02" db="EMBL/GenBank/DDBJ databases">
        <authorList>
            <person name="Chen Y."/>
            <person name="Shah S."/>
            <person name="Dougan E. K."/>
            <person name="Thang M."/>
            <person name="Chan C."/>
        </authorList>
    </citation>
    <scope>NUCLEOTIDE SEQUENCE [LARGE SCALE GENOMIC DNA]</scope>
</reference>
<accession>A0ABP0RIA1</accession>
<name>A0ABP0RIA1_9DINO</name>
<feature type="signal peptide" evidence="1">
    <location>
        <begin position="1"/>
        <end position="21"/>
    </location>
</feature>
<keyword evidence="3" id="KW-1185">Reference proteome</keyword>